<dbReference type="InterPro" id="IPR011102">
    <property type="entry name" value="Sig_transdc_His_kinase_HWE"/>
</dbReference>
<dbReference type="PANTHER" id="PTHR41523">
    <property type="entry name" value="TWO-COMPONENT SYSTEM SENSOR PROTEIN"/>
    <property type="match status" value="1"/>
</dbReference>
<keyword evidence="20" id="KW-1185">Reference proteome</keyword>
<gene>
    <name evidence="19" type="ORF">GCM10007890_33370</name>
</gene>
<dbReference type="Pfam" id="PF13426">
    <property type="entry name" value="PAS_9"/>
    <property type="match status" value="1"/>
</dbReference>
<keyword evidence="4" id="KW-0600">Photoreceptor protein</keyword>
<dbReference type="Gene3D" id="3.30.450.20">
    <property type="entry name" value="PAS domain"/>
    <property type="match status" value="1"/>
</dbReference>
<evidence type="ECO:0000256" key="4">
    <source>
        <dbReference type="ARBA" id="ARBA00022543"/>
    </source>
</evidence>
<comment type="caution">
    <text evidence="19">The sequence shown here is derived from an EMBL/GenBank/DDBJ whole genome shotgun (WGS) entry which is preliminary data.</text>
</comment>
<keyword evidence="16" id="KW-0675">Receptor</keyword>
<dbReference type="AlphaFoldDB" id="A0AA37TD37"/>
<evidence type="ECO:0000256" key="6">
    <source>
        <dbReference type="ARBA" id="ARBA00022606"/>
    </source>
</evidence>
<dbReference type="GO" id="GO:0005524">
    <property type="term" value="F:ATP binding"/>
    <property type="evidence" value="ECO:0007669"/>
    <property type="project" value="UniProtKB-KW"/>
</dbReference>
<protein>
    <recommendedName>
        <fullName evidence="3">Blue-light-activated histidine kinase</fullName>
        <ecNumber evidence="2">2.7.13.3</ecNumber>
    </recommendedName>
</protein>
<dbReference type="GO" id="GO:0004673">
    <property type="term" value="F:protein histidine kinase activity"/>
    <property type="evidence" value="ECO:0007669"/>
    <property type="project" value="UniProtKB-EC"/>
</dbReference>
<evidence type="ECO:0000256" key="1">
    <source>
        <dbReference type="ARBA" id="ARBA00000085"/>
    </source>
</evidence>
<keyword evidence="14" id="KW-0157">Chromophore</keyword>
<evidence type="ECO:0000256" key="14">
    <source>
        <dbReference type="ARBA" id="ARBA00022991"/>
    </source>
</evidence>
<feature type="domain" description="PAC" evidence="18">
    <location>
        <begin position="93"/>
        <end position="145"/>
    </location>
</feature>
<feature type="domain" description="PAS" evidence="17">
    <location>
        <begin position="36"/>
        <end position="64"/>
    </location>
</feature>
<keyword evidence="10" id="KW-0677">Repeat</keyword>
<evidence type="ECO:0000256" key="7">
    <source>
        <dbReference type="ARBA" id="ARBA00022630"/>
    </source>
</evidence>
<evidence type="ECO:0000256" key="11">
    <source>
        <dbReference type="ARBA" id="ARBA00022741"/>
    </source>
</evidence>
<dbReference type="Pfam" id="PF07536">
    <property type="entry name" value="HWE_HK"/>
    <property type="match status" value="1"/>
</dbReference>
<keyword evidence="8" id="KW-0288">FMN</keyword>
<dbReference type="SMART" id="SM00086">
    <property type="entry name" value="PAC"/>
    <property type="match status" value="1"/>
</dbReference>
<evidence type="ECO:0000256" key="5">
    <source>
        <dbReference type="ARBA" id="ARBA00022553"/>
    </source>
</evidence>
<dbReference type="SMART" id="SM00911">
    <property type="entry name" value="HWE_HK"/>
    <property type="match status" value="1"/>
</dbReference>
<dbReference type="EMBL" id="BSPL01000017">
    <property type="protein sequence ID" value="GLS71324.1"/>
    <property type="molecule type" value="Genomic_DNA"/>
</dbReference>
<dbReference type="NCBIfam" id="TIGR00229">
    <property type="entry name" value="sensory_box"/>
    <property type="match status" value="1"/>
</dbReference>
<evidence type="ECO:0000256" key="2">
    <source>
        <dbReference type="ARBA" id="ARBA00012438"/>
    </source>
</evidence>
<evidence type="ECO:0000256" key="9">
    <source>
        <dbReference type="ARBA" id="ARBA00022679"/>
    </source>
</evidence>
<keyword evidence="7" id="KW-0285">Flavoprotein</keyword>
<keyword evidence="12" id="KW-0418">Kinase</keyword>
<dbReference type="CDD" id="cd00130">
    <property type="entry name" value="PAS"/>
    <property type="match status" value="1"/>
</dbReference>
<dbReference type="Proteomes" id="UP001157440">
    <property type="component" value="Unassembled WGS sequence"/>
</dbReference>
<dbReference type="EC" id="2.7.13.3" evidence="2"/>
<proteinExistence type="predicted"/>
<dbReference type="Gene3D" id="3.30.565.10">
    <property type="entry name" value="Histidine kinase-like ATPase, C-terminal domain"/>
    <property type="match status" value="1"/>
</dbReference>
<dbReference type="InterPro" id="IPR001610">
    <property type="entry name" value="PAC"/>
</dbReference>
<dbReference type="PROSITE" id="PS50112">
    <property type="entry name" value="PAS"/>
    <property type="match status" value="1"/>
</dbReference>
<evidence type="ECO:0000259" key="18">
    <source>
        <dbReference type="PROSITE" id="PS50113"/>
    </source>
</evidence>
<keyword evidence="6" id="KW-0716">Sensory transduction</keyword>
<dbReference type="GO" id="GO:0009881">
    <property type="term" value="F:photoreceptor activity"/>
    <property type="evidence" value="ECO:0007669"/>
    <property type="project" value="UniProtKB-KW"/>
</dbReference>
<evidence type="ECO:0000256" key="3">
    <source>
        <dbReference type="ARBA" id="ARBA00021740"/>
    </source>
</evidence>
<evidence type="ECO:0000256" key="16">
    <source>
        <dbReference type="ARBA" id="ARBA00023170"/>
    </source>
</evidence>
<evidence type="ECO:0000256" key="8">
    <source>
        <dbReference type="ARBA" id="ARBA00022643"/>
    </source>
</evidence>
<reference evidence="20" key="1">
    <citation type="journal article" date="2019" name="Int. J. Syst. Evol. Microbiol.">
        <title>The Global Catalogue of Microorganisms (GCM) 10K type strain sequencing project: providing services to taxonomists for standard genome sequencing and annotation.</title>
        <authorList>
            <consortium name="The Broad Institute Genomics Platform"/>
            <consortium name="The Broad Institute Genome Sequencing Center for Infectious Disease"/>
            <person name="Wu L."/>
            <person name="Ma J."/>
        </authorList>
    </citation>
    <scope>NUCLEOTIDE SEQUENCE [LARGE SCALE GENOMIC DNA]</scope>
    <source>
        <strain evidence="20">NBRC 103632</strain>
    </source>
</reference>
<sequence length="339" mass="36941">MDVRDRNATQRVPTDAGLLLAAVEASGEAVLITSAALEEPGPRIEYVNPAFTRMTGYNAEEVLGLNPRLLQGSGTDRAVIDRMRAALAAGEPFQGEAVNYRKDGSTYTVEWLITPVRDPDGRIGHWVSAQRDVTERHAAEESQGLLVRELHHRVRNTLATVQAVLNASLRSSMGLADFRQVFTGRIASLAKTHTLITDARTQTVSFEGLLRTELEAYLEPGRSRVSLQGPQVPLASELAVPVGMALHELTVNAIRHGALADPDGRLEVTWTVDESPAGPVLRWTWDEHDGPPVALPSREGFGMELLNGLLTYRLKGKVDVAFDPDGLRVSAAVLLPRVR</sequence>
<keyword evidence="5" id="KW-0597">Phosphoprotein</keyword>
<evidence type="ECO:0000256" key="13">
    <source>
        <dbReference type="ARBA" id="ARBA00022840"/>
    </source>
</evidence>
<accession>A0AA37TD37</accession>
<evidence type="ECO:0000313" key="20">
    <source>
        <dbReference type="Proteomes" id="UP001157440"/>
    </source>
</evidence>
<dbReference type="InterPro" id="IPR036890">
    <property type="entry name" value="HATPase_C_sf"/>
</dbReference>
<dbReference type="SUPFAM" id="SSF55785">
    <property type="entry name" value="PYP-like sensor domain (PAS domain)"/>
    <property type="match status" value="1"/>
</dbReference>
<dbReference type="InterPro" id="IPR000700">
    <property type="entry name" value="PAS-assoc_C"/>
</dbReference>
<dbReference type="InterPro" id="IPR000014">
    <property type="entry name" value="PAS"/>
</dbReference>
<keyword evidence="9" id="KW-0808">Transferase</keyword>
<dbReference type="PROSITE" id="PS50113">
    <property type="entry name" value="PAC"/>
    <property type="match status" value="1"/>
</dbReference>
<organism evidence="19 20">
    <name type="scientific">Methylobacterium tardum</name>
    <dbReference type="NCBI Taxonomy" id="374432"/>
    <lineage>
        <taxon>Bacteria</taxon>
        <taxon>Pseudomonadati</taxon>
        <taxon>Pseudomonadota</taxon>
        <taxon>Alphaproteobacteria</taxon>
        <taxon>Hyphomicrobiales</taxon>
        <taxon>Methylobacteriaceae</taxon>
        <taxon>Methylobacterium</taxon>
    </lineage>
</organism>
<keyword evidence="13" id="KW-0067">ATP-binding</keyword>
<comment type="catalytic activity">
    <reaction evidence="1">
        <text>ATP + protein L-histidine = ADP + protein N-phospho-L-histidine.</text>
        <dbReference type="EC" id="2.7.13.3"/>
    </reaction>
</comment>
<keyword evidence="11" id="KW-0547">Nucleotide-binding</keyword>
<dbReference type="InterPro" id="IPR035965">
    <property type="entry name" value="PAS-like_dom_sf"/>
</dbReference>
<evidence type="ECO:0000259" key="17">
    <source>
        <dbReference type="PROSITE" id="PS50112"/>
    </source>
</evidence>
<name>A0AA37TD37_9HYPH</name>
<evidence type="ECO:0000256" key="15">
    <source>
        <dbReference type="ARBA" id="ARBA00023026"/>
    </source>
</evidence>
<dbReference type="PANTHER" id="PTHR41523:SF7">
    <property type="entry name" value="HISTIDINE KINASE"/>
    <property type="match status" value="1"/>
</dbReference>
<evidence type="ECO:0000256" key="12">
    <source>
        <dbReference type="ARBA" id="ARBA00022777"/>
    </source>
</evidence>
<evidence type="ECO:0000313" key="19">
    <source>
        <dbReference type="EMBL" id="GLS71324.1"/>
    </source>
</evidence>
<keyword evidence="15" id="KW-0843">Virulence</keyword>
<evidence type="ECO:0000256" key="10">
    <source>
        <dbReference type="ARBA" id="ARBA00022737"/>
    </source>
</evidence>